<comment type="similarity">
    <text evidence="1">Belongs to the LysR transcriptional regulatory family.</text>
</comment>
<dbReference type="EMBL" id="BSPO01000002">
    <property type="protein sequence ID" value="GLS82754.1"/>
    <property type="molecule type" value="Genomic_DNA"/>
</dbReference>
<dbReference type="SUPFAM" id="SSF53850">
    <property type="entry name" value="Periplasmic binding protein-like II"/>
    <property type="match status" value="1"/>
</dbReference>
<dbReference type="PANTHER" id="PTHR30419">
    <property type="entry name" value="HTH-TYPE TRANSCRIPTIONAL REGULATOR YBHD"/>
    <property type="match status" value="1"/>
</dbReference>
<dbReference type="Gene3D" id="3.40.190.290">
    <property type="match status" value="1"/>
</dbReference>
<accession>A0AA37TK88</accession>
<dbReference type="Gene3D" id="1.10.10.10">
    <property type="entry name" value="Winged helix-like DNA-binding domain superfamily/Winged helix DNA-binding domain"/>
    <property type="match status" value="1"/>
</dbReference>
<dbReference type="PANTHER" id="PTHR30419:SF30">
    <property type="entry name" value="LYSR FAMILY TRANSCRIPTIONAL REGULATOR"/>
    <property type="match status" value="1"/>
</dbReference>
<gene>
    <name evidence="6" type="ORF">GCM10007894_07310</name>
</gene>
<dbReference type="SUPFAM" id="SSF46785">
    <property type="entry name" value="Winged helix' DNA-binding domain"/>
    <property type="match status" value="1"/>
</dbReference>
<dbReference type="AlphaFoldDB" id="A0AA37TK88"/>
<feature type="domain" description="HTH lysR-type" evidence="5">
    <location>
        <begin position="4"/>
        <end position="61"/>
    </location>
</feature>
<dbReference type="Pfam" id="PF00126">
    <property type="entry name" value="HTH_1"/>
    <property type="match status" value="1"/>
</dbReference>
<evidence type="ECO:0000256" key="1">
    <source>
        <dbReference type="ARBA" id="ARBA00009437"/>
    </source>
</evidence>
<evidence type="ECO:0000313" key="6">
    <source>
        <dbReference type="EMBL" id="GLS82754.1"/>
    </source>
</evidence>
<keyword evidence="7" id="KW-1185">Reference proteome</keyword>
<reference evidence="6 7" key="1">
    <citation type="journal article" date="2014" name="Int. J. Syst. Evol. Microbiol.">
        <title>Complete genome sequence of Corynebacterium casei LMG S-19264T (=DSM 44701T), isolated from a smear-ripened cheese.</title>
        <authorList>
            <consortium name="US DOE Joint Genome Institute (JGI-PGF)"/>
            <person name="Walter F."/>
            <person name="Albersmeier A."/>
            <person name="Kalinowski J."/>
            <person name="Ruckert C."/>
        </authorList>
    </citation>
    <scope>NUCLEOTIDE SEQUENCE [LARGE SCALE GENOMIC DNA]</scope>
    <source>
        <strain evidence="6 7">NBRC 112785</strain>
    </source>
</reference>
<evidence type="ECO:0000256" key="4">
    <source>
        <dbReference type="ARBA" id="ARBA00023163"/>
    </source>
</evidence>
<dbReference type="CDD" id="cd05466">
    <property type="entry name" value="PBP2_LTTR_substrate"/>
    <property type="match status" value="1"/>
</dbReference>
<comment type="caution">
    <text evidence="6">The sequence shown here is derived from an EMBL/GenBank/DDBJ whole genome shotgun (WGS) entry which is preliminary data.</text>
</comment>
<dbReference type="PROSITE" id="PS50931">
    <property type="entry name" value="HTH_LYSR"/>
    <property type="match status" value="1"/>
</dbReference>
<protein>
    <submittedName>
        <fullName evidence="6">LysR family transcriptional regulator</fullName>
    </submittedName>
</protein>
<evidence type="ECO:0000256" key="3">
    <source>
        <dbReference type="ARBA" id="ARBA00023125"/>
    </source>
</evidence>
<name>A0AA37TK88_9GAMM</name>
<dbReference type="RefSeq" id="WP_095498830.1">
    <property type="nucleotide sequence ID" value="NZ_BSPO01000002.1"/>
</dbReference>
<evidence type="ECO:0000256" key="2">
    <source>
        <dbReference type="ARBA" id="ARBA00023015"/>
    </source>
</evidence>
<keyword evidence="4" id="KW-0804">Transcription</keyword>
<evidence type="ECO:0000313" key="7">
    <source>
        <dbReference type="Proteomes" id="UP001157439"/>
    </source>
</evidence>
<dbReference type="FunFam" id="1.10.10.10:FF:000001">
    <property type="entry name" value="LysR family transcriptional regulator"/>
    <property type="match status" value="1"/>
</dbReference>
<dbReference type="GO" id="GO:0003700">
    <property type="term" value="F:DNA-binding transcription factor activity"/>
    <property type="evidence" value="ECO:0007669"/>
    <property type="project" value="InterPro"/>
</dbReference>
<dbReference type="InterPro" id="IPR005119">
    <property type="entry name" value="LysR_subst-bd"/>
</dbReference>
<dbReference type="GO" id="GO:0005829">
    <property type="term" value="C:cytosol"/>
    <property type="evidence" value="ECO:0007669"/>
    <property type="project" value="TreeGrafter"/>
</dbReference>
<keyword evidence="3" id="KW-0238">DNA-binding</keyword>
<dbReference type="GO" id="GO:0003677">
    <property type="term" value="F:DNA binding"/>
    <property type="evidence" value="ECO:0007669"/>
    <property type="project" value="UniProtKB-KW"/>
</dbReference>
<proteinExistence type="inferred from homology"/>
<sequence>MINFNINQLEAFCAVAKHLSFSKAAASLGISQAAVSNRIANLEIDFGCDLFERDRHSTKLSYEGQTLLEEAKFILARCQDLQRTALGFSQNRESKLRIGYSPLVALPNDDVMQQAILTEYPELDFELHDQSSLKCYDEVRGGVLDFAVVNLVKEQLVGLDYLTMDAVDFVFVCHKSHPLAELPAPTKLDLAKHRQLLLKSNASEAELLPRIAPKATVSNSLIGILDYLQAQMGWSIIPKIMFERYGDMHELVTLSLDVDQAETRMQAVLIWSKTKPLGPIGQGIVRIMRKPQ</sequence>
<dbReference type="InterPro" id="IPR036388">
    <property type="entry name" value="WH-like_DNA-bd_sf"/>
</dbReference>
<dbReference type="PRINTS" id="PR00039">
    <property type="entry name" value="HTHLYSR"/>
</dbReference>
<dbReference type="Proteomes" id="UP001157439">
    <property type="component" value="Unassembled WGS sequence"/>
</dbReference>
<evidence type="ECO:0000259" key="5">
    <source>
        <dbReference type="PROSITE" id="PS50931"/>
    </source>
</evidence>
<keyword evidence="2" id="KW-0805">Transcription regulation</keyword>
<dbReference type="InterPro" id="IPR000847">
    <property type="entry name" value="LysR_HTH_N"/>
</dbReference>
<dbReference type="InterPro" id="IPR036390">
    <property type="entry name" value="WH_DNA-bd_sf"/>
</dbReference>
<dbReference type="InterPro" id="IPR050950">
    <property type="entry name" value="HTH-type_LysR_regulators"/>
</dbReference>
<dbReference type="Pfam" id="PF03466">
    <property type="entry name" value="LysR_substrate"/>
    <property type="match status" value="1"/>
</dbReference>
<organism evidence="6 7">
    <name type="scientific">Paraferrimonas haliotis</name>
    <dbReference type="NCBI Taxonomy" id="2013866"/>
    <lineage>
        <taxon>Bacteria</taxon>
        <taxon>Pseudomonadati</taxon>
        <taxon>Pseudomonadota</taxon>
        <taxon>Gammaproteobacteria</taxon>
        <taxon>Alteromonadales</taxon>
        <taxon>Ferrimonadaceae</taxon>
        <taxon>Paraferrimonas</taxon>
    </lineage>
</organism>